<keyword evidence="3" id="KW-1185">Reference proteome</keyword>
<dbReference type="PANTHER" id="PTHR47197">
    <property type="entry name" value="PROTEIN NIRF"/>
    <property type="match status" value="1"/>
</dbReference>
<gene>
    <name evidence="2" type="ORF">ETSY2_29140</name>
</gene>
<name>W4M361_9BACT</name>
<proteinExistence type="predicted"/>
<dbReference type="PANTHER" id="PTHR47197:SF3">
    <property type="entry name" value="DIHYDRO-HEME D1 DEHYDROGENASE"/>
    <property type="match status" value="1"/>
</dbReference>
<evidence type="ECO:0000256" key="1">
    <source>
        <dbReference type="SAM" id="SignalP"/>
    </source>
</evidence>
<comment type="caution">
    <text evidence="2">The sequence shown here is derived from an EMBL/GenBank/DDBJ whole genome shotgun (WGS) entry which is preliminary data.</text>
</comment>
<dbReference type="InterPro" id="IPR019405">
    <property type="entry name" value="Lactonase_7-beta_prop"/>
</dbReference>
<sequence>MTRNGLNRIASKMVFALVTGAMVAAYAPNALAQTFPDPSRSTSIVMTSDDRWVIVANRESDSVSIIQVRDEGGQDDNTKLAEIGVGDEPRYVAIRPDDSVAFVSNSASGTVSVIALSGPSAFQVVLTIPVGTEPRGIAITPNGSRVYVANHTDGTVSVIDTSGQVIATRELGGNPSAIAITNDGDQEDTDERVFVTQFYAELIPGGPGEGFDDGKQAIVHTFQVGGTDSAQRITLGPLPDAGFTADRTAFCPQSNDNLHSDIFCPDVDADPTSSTITADPQGAYPNQLQAAVIRGNFLYVPNIGAGPEPPVRFNVNVQALVPAVDTVGLSENVGFRVNLNRQVAQETQPSQI</sequence>
<dbReference type="NCBIfam" id="TIGR02276">
    <property type="entry name" value="beta_rpt_yvtn"/>
    <property type="match status" value="1"/>
</dbReference>
<accession>W4M361</accession>
<evidence type="ECO:0000313" key="2">
    <source>
        <dbReference type="EMBL" id="ETX04376.1"/>
    </source>
</evidence>
<dbReference type="InterPro" id="IPR011964">
    <property type="entry name" value="YVTN_b-propeller_repeat"/>
</dbReference>
<dbReference type="EMBL" id="AZHX01001237">
    <property type="protein sequence ID" value="ETX04376.1"/>
    <property type="molecule type" value="Genomic_DNA"/>
</dbReference>
<dbReference type="AlphaFoldDB" id="W4M361"/>
<dbReference type="SUPFAM" id="SSF51004">
    <property type="entry name" value="C-terminal (heme d1) domain of cytochrome cd1-nitrite reductase"/>
    <property type="match status" value="1"/>
</dbReference>
<dbReference type="Proteomes" id="UP000019140">
    <property type="component" value="Unassembled WGS sequence"/>
</dbReference>
<protein>
    <submittedName>
        <fullName evidence="2">Uncharacterized protein</fullName>
    </submittedName>
</protein>
<feature type="non-terminal residue" evidence="2">
    <location>
        <position position="352"/>
    </location>
</feature>
<dbReference type="InterPro" id="IPR015943">
    <property type="entry name" value="WD40/YVTN_repeat-like_dom_sf"/>
</dbReference>
<organism evidence="2 3">
    <name type="scientific">Candidatus Entotheonella gemina</name>
    <dbReference type="NCBI Taxonomy" id="1429439"/>
    <lineage>
        <taxon>Bacteria</taxon>
        <taxon>Pseudomonadati</taxon>
        <taxon>Nitrospinota/Tectimicrobiota group</taxon>
        <taxon>Candidatus Tectimicrobiota</taxon>
        <taxon>Candidatus Entotheonellia</taxon>
        <taxon>Candidatus Entotheonellales</taxon>
        <taxon>Candidatus Entotheonellaceae</taxon>
        <taxon>Candidatus Entotheonella</taxon>
    </lineage>
</organism>
<evidence type="ECO:0000313" key="3">
    <source>
        <dbReference type="Proteomes" id="UP000019140"/>
    </source>
</evidence>
<keyword evidence="1" id="KW-0732">Signal</keyword>
<feature type="signal peptide" evidence="1">
    <location>
        <begin position="1"/>
        <end position="32"/>
    </location>
</feature>
<dbReference type="Gene3D" id="2.130.10.10">
    <property type="entry name" value="YVTN repeat-like/Quinoprotein amine dehydrogenase"/>
    <property type="match status" value="1"/>
</dbReference>
<dbReference type="Pfam" id="PF10282">
    <property type="entry name" value="Lactonase"/>
    <property type="match status" value="1"/>
</dbReference>
<reference evidence="2 3" key="1">
    <citation type="journal article" date="2014" name="Nature">
        <title>An environmental bacterial taxon with a large and distinct metabolic repertoire.</title>
        <authorList>
            <person name="Wilson M.C."/>
            <person name="Mori T."/>
            <person name="Ruckert C."/>
            <person name="Uria A.R."/>
            <person name="Helf M.J."/>
            <person name="Takada K."/>
            <person name="Gernert C."/>
            <person name="Steffens U.A."/>
            <person name="Heycke N."/>
            <person name="Schmitt S."/>
            <person name="Rinke C."/>
            <person name="Helfrich E.J."/>
            <person name="Brachmann A.O."/>
            <person name="Gurgui C."/>
            <person name="Wakimoto T."/>
            <person name="Kracht M."/>
            <person name="Crusemann M."/>
            <person name="Hentschel U."/>
            <person name="Abe I."/>
            <person name="Matsunaga S."/>
            <person name="Kalinowski J."/>
            <person name="Takeyama H."/>
            <person name="Piel J."/>
        </authorList>
    </citation>
    <scope>NUCLEOTIDE SEQUENCE [LARGE SCALE GENOMIC DNA]</scope>
    <source>
        <strain evidence="3">TSY2</strain>
    </source>
</reference>
<dbReference type="HOGENOM" id="CLU_788724_0_0_7"/>
<dbReference type="InterPro" id="IPR051200">
    <property type="entry name" value="Host-pathogen_enzymatic-act"/>
</dbReference>
<dbReference type="InterPro" id="IPR011048">
    <property type="entry name" value="Haem_d1_sf"/>
</dbReference>
<feature type="chain" id="PRO_5004846261" evidence="1">
    <location>
        <begin position="33"/>
        <end position="352"/>
    </location>
</feature>